<name>A0ACC1NJV7_9HYPO</name>
<evidence type="ECO:0000313" key="2">
    <source>
        <dbReference type="Proteomes" id="UP001143910"/>
    </source>
</evidence>
<evidence type="ECO:0000313" key="1">
    <source>
        <dbReference type="EMBL" id="KAJ2979560.1"/>
    </source>
</evidence>
<gene>
    <name evidence="1" type="ORF">NQ176_g3180</name>
</gene>
<sequence length="783" mass="87551">MEGLGAAANVIAVIDLSAKIAALCFQYSKEVISARADIQRLQTQVEQLGTALLAAESLVKGVKGQPLVTSHKLASSFRDCVADLQRLEKKLDPNPARTAMRRLGLRALKWPFNSKEVDQLLSSLERHEKSILLGLQIDQTSLLIDIQAGVKQLGLQAIEDATISRKPHCLVPFTPNPDFVPRPVLQQWMQDQYGRVDRRMALVGMGGFGKSQLANEFAHQVLTDNPGTSVFWVHGKSRATFEESYRALADVLELPRRHEPEVDILALIRDWLQRDDIGPWFMVVDNADDAGVFFLDKKHDGVSKAPLASYLPKSTNGKILVTSRSLDVAEKLAGNSRVIFRIPAMAEGQALELLRRTAEAETDDAAAIELVRALDCIPLAVNQAAAYINRRSPRETIASYLEEFRQSEKRKDSLLRSDKGDLGRHDGVSNSVVVTWQVTFEQIRQEQPRAANLLSLMSQFQAQNIPETMLHSYEDNHKSCHDDEEDWVDTDANSDALSGRKSLKDDLDTLQGYSLVSFVTGGLCEMHALVQFCTQSWISEFGDPARWSRLFMKLAADHFPSGEFETWGTCQGLIPHIEPILTRNARSQSDILDWATLLTNVCRYMLMIGEYSRAEVLGKEAAKARKSALGPKHPDTLTSMGNLAYTFWKRGRLQEAEMLELQVMETRKAKLGADHLSTLICMNNLASTYRSQGRLEEAETLEVQVMETQKAKLGADHPNTLTSMNNLAYTWHSQGRREEALILMQDCIRARQKHLGHTHSDTQSSVAALQLWQTPAMEDDVGR</sequence>
<dbReference type="EMBL" id="JANJQO010000272">
    <property type="protein sequence ID" value="KAJ2979560.1"/>
    <property type="molecule type" value="Genomic_DNA"/>
</dbReference>
<proteinExistence type="predicted"/>
<keyword evidence="2" id="KW-1185">Reference proteome</keyword>
<reference evidence="1" key="1">
    <citation type="submission" date="2022-08" db="EMBL/GenBank/DDBJ databases">
        <title>Genome Sequence of Lecanicillium fungicola.</title>
        <authorList>
            <person name="Buettner E."/>
        </authorList>
    </citation>
    <scope>NUCLEOTIDE SEQUENCE</scope>
    <source>
        <strain evidence="1">Babe33</strain>
    </source>
</reference>
<accession>A0ACC1NJV7</accession>
<dbReference type="Proteomes" id="UP001143910">
    <property type="component" value="Unassembled WGS sequence"/>
</dbReference>
<protein>
    <submittedName>
        <fullName evidence="1">Uncharacterized protein</fullName>
    </submittedName>
</protein>
<organism evidence="1 2">
    <name type="scientific">Zarea fungicola</name>
    <dbReference type="NCBI Taxonomy" id="93591"/>
    <lineage>
        <taxon>Eukaryota</taxon>
        <taxon>Fungi</taxon>
        <taxon>Dikarya</taxon>
        <taxon>Ascomycota</taxon>
        <taxon>Pezizomycotina</taxon>
        <taxon>Sordariomycetes</taxon>
        <taxon>Hypocreomycetidae</taxon>
        <taxon>Hypocreales</taxon>
        <taxon>Cordycipitaceae</taxon>
        <taxon>Zarea</taxon>
    </lineage>
</organism>
<comment type="caution">
    <text evidence="1">The sequence shown here is derived from an EMBL/GenBank/DDBJ whole genome shotgun (WGS) entry which is preliminary data.</text>
</comment>